<gene>
    <name evidence="1" type="ORF">R82641_BJNNKPBH_00495</name>
</gene>
<evidence type="ECO:0000313" key="1">
    <source>
        <dbReference type="EMBL" id="CAK1235232.1"/>
    </source>
</evidence>
<name>A0ABM9MRQ9_9LACO</name>
<dbReference type="Proteomes" id="UP001314200">
    <property type="component" value="Unassembled WGS sequence"/>
</dbReference>
<proteinExistence type="predicted"/>
<sequence>MYEDKEIRIQRHKKQATKVNNQFATITDDQPDKHEYRHANMRAGFRYGAINYHKHMRWLDK</sequence>
<dbReference type="EMBL" id="CAUZLY010000004">
    <property type="protein sequence ID" value="CAK1235232.1"/>
    <property type="molecule type" value="Genomic_DNA"/>
</dbReference>
<keyword evidence="2" id="KW-1185">Reference proteome</keyword>
<evidence type="ECO:0000313" key="2">
    <source>
        <dbReference type="Proteomes" id="UP001314200"/>
    </source>
</evidence>
<reference evidence="1 2" key="1">
    <citation type="submission" date="2023-10" db="EMBL/GenBank/DDBJ databases">
        <authorList>
            <person name="Botero Cardona J."/>
        </authorList>
    </citation>
    <scope>NUCLEOTIDE SEQUENCE [LARGE SCALE GENOMIC DNA]</scope>
    <source>
        <strain evidence="1 2">R-82641</strain>
    </source>
</reference>
<accession>A0ABM9MRQ9</accession>
<comment type="caution">
    <text evidence="1">The sequence shown here is derived from an EMBL/GenBank/DDBJ whole genome shotgun (WGS) entry which is preliminary data.</text>
</comment>
<protein>
    <submittedName>
        <fullName evidence="1">Uncharacterized protein</fullName>
    </submittedName>
</protein>
<organism evidence="1 2">
    <name type="scientific">Fructobacillus cardui</name>
    <dbReference type="NCBI Taxonomy" id="2893170"/>
    <lineage>
        <taxon>Bacteria</taxon>
        <taxon>Bacillati</taxon>
        <taxon>Bacillota</taxon>
        <taxon>Bacilli</taxon>
        <taxon>Lactobacillales</taxon>
        <taxon>Lactobacillaceae</taxon>
        <taxon>Fructobacillus</taxon>
    </lineage>
</organism>